<name>A0A2H3NIU3_9BACT</name>
<accession>A0A2H3NIU3</accession>
<dbReference type="RefSeq" id="WP_098063093.1">
    <property type="nucleotide sequence ID" value="NZ_PDEP01000014.1"/>
</dbReference>
<dbReference type="Pfam" id="PF13561">
    <property type="entry name" value="adh_short_C2"/>
    <property type="match status" value="1"/>
</dbReference>
<gene>
    <name evidence="2" type="ORF">CRI93_13095</name>
</gene>
<comment type="caution">
    <text evidence="2">The sequence shown here is derived from an EMBL/GenBank/DDBJ whole genome shotgun (WGS) entry which is preliminary data.</text>
</comment>
<dbReference type="InterPro" id="IPR036291">
    <property type="entry name" value="NAD(P)-bd_dom_sf"/>
</dbReference>
<proteinExistence type="inferred from homology"/>
<evidence type="ECO:0000313" key="2">
    <source>
        <dbReference type="EMBL" id="PEN05444.1"/>
    </source>
</evidence>
<evidence type="ECO:0000313" key="3">
    <source>
        <dbReference type="Proteomes" id="UP000221024"/>
    </source>
</evidence>
<dbReference type="PANTHER" id="PTHR42879:SF6">
    <property type="entry name" value="NADPH-DEPENDENT REDUCTASE BACG"/>
    <property type="match status" value="1"/>
</dbReference>
<reference evidence="2 3" key="1">
    <citation type="submission" date="2017-10" db="EMBL/GenBank/DDBJ databases">
        <title>Draft genome of Longimonas halophila.</title>
        <authorList>
            <person name="Goh K.M."/>
            <person name="Shamsir M.S."/>
            <person name="Lim S.W."/>
        </authorList>
    </citation>
    <scope>NUCLEOTIDE SEQUENCE [LARGE SCALE GENOMIC DNA]</scope>
    <source>
        <strain evidence="2 3">KCTC 42399</strain>
    </source>
</reference>
<dbReference type="InterPro" id="IPR050259">
    <property type="entry name" value="SDR"/>
</dbReference>
<dbReference type="InterPro" id="IPR002347">
    <property type="entry name" value="SDR_fam"/>
</dbReference>
<dbReference type="EMBL" id="PDEP01000014">
    <property type="protein sequence ID" value="PEN05444.1"/>
    <property type="molecule type" value="Genomic_DNA"/>
</dbReference>
<dbReference type="CDD" id="cd05344">
    <property type="entry name" value="BKR_like_SDR_like"/>
    <property type="match status" value="1"/>
</dbReference>
<organism evidence="2 3">
    <name type="scientific">Longimonas halophila</name>
    <dbReference type="NCBI Taxonomy" id="1469170"/>
    <lineage>
        <taxon>Bacteria</taxon>
        <taxon>Pseudomonadati</taxon>
        <taxon>Rhodothermota</taxon>
        <taxon>Rhodothermia</taxon>
        <taxon>Rhodothermales</taxon>
        <taxon>Salisaetaceae</taxon>
        <taxon>Longimonas</taxon>
    </lineage>
</organism>
<sequence length="263" mass="27308">MDLGIAGNTALITASSSGLGKASAMALAREGVNVVINGRDAAKLEAARNEIEAEAQGEVLAHPADLTDAEALEGLVDATLDTFGRLDHLVTSAGGPPSGAFLDTDDADWYEAYDLLVMSVVRLVRQCAPHLKADGGGTIVTITSRSVKEAIDALVLSNSVRMSVIGLEKTLSKELAPEVRANAVLPGAHETARIRELIEQAMERGDYDSHEEGLADWGAGNPLQRIGDPMELGHTVAFLSSPLSGYINGAAIPIDGGSGASNL</sequence>
<dbReference type="SUPFAM" id="SSF51735">
    <property type="entry name" value="NAD(P)-binding Rossmann-fold domains"/>
    <property type="match status" value="1"/>
</dbReference>
<dbReference type="PANTHER" id="PTHR42879">
    <property type="entry name" value="3-OXOACYL-(ACYL-CARRIER-PROTEIN) REDUCTASE"/>
    <property type="match status" value="1"/>
</dbReference>
<protein>
    <submittedName>
        <fullName evidence="2">Oxidoreductase</fullName>
    </submittedName>
</protein>
<dbReference type="OrthoDB" id="9804774at2"/>
<comment type="similarity">
    <text evidence="1">Belongs to the short-chain dehydrogenases/reductases (SDR) family.</text>
</comment>
<dbReference type="Proteomes" id="UP000221024">
    <property type="component" value="Unassembled WGS sequence"/>
</dbReference>
<evidence type="ECO:0000256" key="1">
    <source>
        <dbReference type="ARBA" id="ARBA00006484"/>
    </source>
</evidence>
<dbReference type="PRINTS" id="PR00081">
    <property type="entry name" value="GDHRDH"/>
</dbReference>
<keyword evidence="3" id="KW-1185">Reference proteome</keyword>
<dbReference type="Gene3D" id="3.40.50.720">
    <property type="entry name" value="NAD(P)-binding Rossmann-like Domain"/>
    <property type="match status" value="1"/>
</dbReference>
<dbReference type="AlphaFoldDB" id="A0A2H3NIU3"/>